<reference evidence="3 4" key="1">
    <citation type="submission" date="2018-11" db="EMBL/GenBank/DDBJ databases">
        <title>Genomes From Bacteria Associated with the Canine Oral Cavity: a Test Case for Automated Genome-Based Taxonomic Assignment.</title>
        <authorList>
            <person name="Coil D.A."/>
            <person name="Jospin G."/>
            <person name="Darling A.E."/>
            <person name="Wallis C."/>
            <person name="Davis I.J."/>
            <person name="Harris S."/>
            <person name="Eisen J.A."/>
            <person name="Holcombe L.J."/>
            <person name="O'Flynn C."/>
        </authorList>
    </citation>
    <scope>NUCLEOTIDE SEQUENCE [LARGE SCALE GENOMIC DNA]</scope>
    <source>
        <strain evidence="3 4">OH770</strain>
    </source>
</reference>
<dbReference type="Proteomes" id="UP000280444">
    <property type="component" value="Unassembled WGS sequence"/>
</dbReference>
<keyword evidence="2" id="KW-0732">Signal</keyword>
<dbReference type="AlphaFoldDB" id="A0A3P1SBI1"/>
<feature type="region of interest" description="Disordered" evidence="1">
    <location>
        <begin position="36"/>
        <end position="78"/>
    </location>
</feature>
<evidence type="ECO:0000256" key="1">
    <source>
        <dbReference type="SAM" id="MobiDB-lite"/>
    </source>
</evidence>
<keyword evidence="4" id="KW-1185">Reference proteome</keyword>
<name>A0A3P1SBI1_9ACTO</name>
<feature type="chain" id="PRO_5018287522" evidence="2">
    <location>
        <begin position="27"/>
        <end position="97"/>
    </location>
</feature>
<comment type="caution">
    <text evidence="3">The sequence shown here is derived from an EMBL/GenBank/DDBJ whole genome shotgun (WGS) entry which is preliminary data.</text>
</comment>
<evidence type="ECO:0000313" key="3">
    <source>
        <dbReference type="EMBL" id="RRC94426.1"/>
    </source>
</evidence>
<accession>A0A3P1SBI1</accession>
<feature type="non-terminal residue" evidence="3">
    <location>
        <position position="97"/>
    </location>
</feature>
<proteinExistence type="predicted"/>
<evidence type="ECO:0000313" key="4">
    <source>
        <dbReference type="Proteomes" id="UP000280444"/>
    </source>
</evidence>
<sequence length="97" mass="10041">MLDLPLPRVVLALTLLLSAGSLTACASLTTEEAITPRPELLTAEEAGGGEQTPIGPNDLPVAADCGPDGGTYYSDPRGTRHGVQYLDGGRRIILGLL</sequence>
<feature type="signal peptide" evidence="2">
    <location>
        <begin position="1"/>
        <end position="26"/>
    </location>
</feature>
<dbReference type="RefSeq" id="WP_165867157.1">
    <property type="nucleotide sequence ID" value="NZ_RQZF01000024.1"/>
</dbReference>
<evidence type="ECO:0000256" key="2">
    <source>
        <dbReference type="SAM" id="SignalP"/>
    </source>
</evidence>
<gene>
    <name evidence="3" type="ORF">EII11_10295</name>
</gene>
<organism evidence="3 4">
    <name type="scientific">Schaalia canis</name>
    <dbReference type="NCBI Taxonomy" id="100469"/>
    <lineage>
        <taxon>Bacteria</taxon>
        <taxon>Bacillati</taxon>
        <taxon>Actinomycetota</taxon>
        <taxon>Actinomycetes</taxon>
        <taxon>Actinomycetales</taxon>
        <taxon>Actinomycetaceae</taxon>
        <taxon>Schaalia</taxon>
    </lineage>
</organism>
<protein>
    <submittedName>
        <fullName evidence="3">Uncharacterized protein</fullName>
    </submittedName>
</protein>
<dbReference type="EMBL" id="RQZF01000024">
    <property type="protein sequence ID" value="RRC94426.1"/>
    <property type="molecule type" value="Genomic_DNA"/>
</dbReference>